<dbReference type="Gene3D" id="3.90.70.10">
    <property type="entry name" value="Cysteine proteinases"/>
    <property type="match status" value="2"/>
</dbReference>
<dbReference type="GO" id="GO:0004843">
    <property type="term" value="F:cysteine-type deubiquitinase activity"/>
    <property type="evidence" value="ECO:0007669"/>
    <property type="project" value="UniProtKB-UniRule"/>
</dbReference>
<evidence type="ECO:0000256" key="2">
    <source>
        <dbReference type="RuleBase" id="RU366025"/>
    </source>
</evidence>
<dbReference type="InterPro" id="IPR006615">
    <property type="entry name" value="Pept_C19_DUSP"/>
</dbReference>
<dbReference type="Pfam" id="PF00443">
    <property type="entry name" value="UCH"/>
    <property type="match status" value="1"/>
</dbReference>
<dbReference type="InterPro" id="IPR050185">
    <property type="entry name" value="Ub_carboxyl-term_hydrolase"/>
</dbReference>
<keyword evidence="2" id="KW-0378">Hydrolase</keyword>
<dbReference type="PROSITE" id="PS50235">
    <property type="entry name" value="USP_3"/>
    <property type="match status" value="1"/>
</dbReference>
<comment type="caution">
    <text evidence="5">The sequence shown here is derived from an EMBL/GenBank/DDBJ whole genome shotgun (WGS) entry which is preliminary data.</text>
</comment>
<name>A0A9D5CAC7_9LILI</name>
<dbReference type="GO" id="GO:0016579">
    <property type="term" value="P:protein deubiquitination"/>
    <property type="evidence" value="ECO:0007669"/>
    <property type="project" value="InterPro"/>
</dbReference>
<dbReference type="OrthoDB" id="292964at2759"/>
<dbReference type="AlphaFoldDB" id="A0A9D5CAC7"/>
<dbReference type="InterPro" id="IPR028889">
    <property type="entry name" value="USP"/>
</dbReference>
<sequence>MTIPNSAGFFPADSCLPCTPEEEKEIILELIKASDSNLKEGDTFYLVSSSWWRGWREYVRLDENDGPSSSSGQSDDSIPCRPGQIDNMVLILSEMNRDIGVSDIQRNLLEGVDYDLVPEEVWKKLLEWYKGGPEIPRKLISDGLNGKNFVVEVYPLYLCLVDARDNSQRDIRISRKATVGELYKMVCSLLELDQSKVVIWDYYNKHKGFMITKLDQTLDEATLHMDQEILLEVKTDGLWAFNNGVDSTGNELALVPIEPSRSSVTIAGGPTLSNGHSTGFGSYLLQGNSFGSSLGDAENVESISINGAKVDGRGLTGLHNLGNTCFMNSAIQCLVHTPPLVEFFLQDYSEEINEQNPLGMQGELAIAFGELLRRLWSSGRSSVAPREFKGKLARFAPQFSGYNQHDSQELLAFLLDGLHEDLNRVKSKPYIEAKDANGRPDGEFADECWENHKARNDSVIVDICQGQYKSTLVCPICSKVSVTFDPFMYLSLPLPMTVTRKMTITVFTSDGSALPMPYTVTVPKNGRCKDLIQALSSACYLRSSEALLVAEVHEHQIYRYMENMLEPLSGIKDEDRIVAYRLPSNYCELPKTEILHRSVEKCSMEFQYNSHQKLIGTPLITCLTENFNSGADVHDAVRTALAPLLRGNTQSACHQAKSSNDINYGPSLDGVILTDSALSNGKDVAPVDMEIESVSNGFPSFQLVLTNDSGVSGMTIDDDKDLLVEGNSIRLFLDWSHREHDLYDSSYLEDLPGVDQNRNKKAREEAISLFSCMDAFLMEEPLGPDDMWYCPSCKEHRQATKKLDLWRLPEILVVHLKRFSYSRYMKNKLDTFVNFPVHNLDLSKYLNHKPRTTESYVYELYAISNHYGGLGGGHYSAYAKLIDEDSWYDFDDSHVSPVNEDSIKTSAAYVLFYQRIKEESGMAVD</sequence>
<organism evidence="5 6">
    <name type="scientific">Dioscorea zingiberensis</name>
    <dbReference type="NCBI Taxonomy" id="325984"/>
    <lineage>
        <taxon>Eukaryota</taxon>
        <taxon>Viridiplantae</taxon>
        <taxon>Streptophyta</taxon>
        <taxon>Embryophyta</taxon>
        <taxon>Tracheophyta</taxon>
        <taxon>Spermatophyta</taxon>
        <taxon>Magnoliopsida</taxon>
        <taxon>Liliopsida</taxon>
        <taxon>Dioscoreales</taxon>
        <taxon>Dioscoreaceae</taxon>
        <taxon>Dioscorea</taxon>
    </lineage>
</organism>
<comment type="function">
    <text evidence="2">Recognizes and hydrolyzes the peptide bond at the C-terminal Gly of ubiquitin. Involved in the processing of poly-ubiquitin precursors as well as that of ubiquitinated proteins.</text>
</comment>
<dbReference type="PANTHER" id="PTHR21646">
    <property type="entry name" value="UBIQUITIN CARBOXYL-TERMINAL HYDROLASE"/>
    <property type="match status" value="1"/>
</dbReference>
<keyword evidence="6" id="KW-1185">Reference proteome</keyword>
<protein>
    <recommendedName>
        <fullName evidence="2">Ubiquitin carboxyl-terminal hydrolase</fullName>
        <ecNumber evidence="2">3.4.19.12</ecNumber>
    </recommendedName>
</protein>
<feature type="domain" description="DUSP" evidence="4">
    <location>
        <begin position="18"/>
        <end position="140"/>
    </location>
</feature>
<keyword evidence="2" id="KW-0788">Thiol protease</keyword>
<dbReference type="PANTHER" id="PTHR21646:SF46">
    <property type="entry name" value="UBIQUITIN CARBOXYL-TERMINAL HYDROLASE"/>
    <property type="match status" value="1"/>
</dbReference>
<dbReference type="GO" id="GO:0006508">
    <property type="term" value="P:proteolysis"/>
    <property type="evidence" value="ECO:0007669"/>
    <property type="project" value="UniProtKB-KW"/>
</dbReference>
<dbReference type="PROSITE" id="PS51283">
    <property type="entry name" value="DUSP"/>
    <property type="match status" value="1"/>
</dbReference>
<reference evidence="5" key="2">
    <citation type="journal article" date="2022" name="Hortic Res">
        <title>The genome of Dioscorea zingiberensis sheds light on the biosynthesis, origin and evolution of the medicinally important diosgenin saponins.</title>
        <authorList>
            <person name="Li Y."/>
            <person name="Tan C."/>
            <person name="Li Z."/>
            <person name="Guo J."/>
            <person name="Li S."/>
            <person name="Chen X."/>
            <person name="Wang C."/>
            <person name="Dai X."/>
            <person name="Yang H."/>
            <person name="Song W."/>
            <person name="Hou L."/>
            <person name="Xu J."/>
            <person name="Tong Z."/>
            <person name="Xu A."/>
            <person name="Yuan X."/>
            <person name="Wang W."/>
            <person name="Yang Q."/>
            <person name="Chen L."/>
            <person name="Sun Z."/>
            <person name="Wang K."/>
            <person name="Pan B."/>
            <person name="Chen J."/>
            <person name="Bao Y."/>
            <person name="Liu F."/>
            <person name="Qi X."/>
            <person name="Gang D.R."/>
            <person name="Wen J."/>
            <person name="Li J."/>
        </authorList>
    </citation>
    <scope>NUCLEOTIDE SEQUENCE</scope>
    <source>
        <strain evidence="5">Dzin_1.0</strain>
    </source>
</reference>
<dbReference type="SUPFAM" id="SSF143791">
    <property type="entry name" value="DUSP-like"/>
    <property type="match status" value="1"/>
</dbReference>
<dbReference type="InterPro" id="IPR038765">
    <property type="entry name" value="Papain-like_cys_pep_sf"/>
</dbReference>
<keyword evidence="2" id="KW-0833">Ubl conjugation pathway</keyword>
<dbReference type="SUPFAM" id="SSF54001">
    <property type="entry name" value="Cysteine proteinases"/>
    <property type="match status" value="1"/>
</dbReference>
<evidence type="ECO:0000259" key="4">
    <source>
        <dbReference type="PROSITE" id="PS51283"/>
    </source>
</evidence>
<dbReference type="Gene3D" id="3.30.2230.10">
    <property type="entry name" value="DUSP-like"/>
    <property type="match status" value="1"/>
</dbReference>
<comment type="catalytic activity">
    <reaction evidence="2">
        <text>Thiol-dependent hydrolysis of ester, thioester, amide, peptide and isopeptide bonds formed by the C-terminal Gly of ubiquitin (a 76-residue protein attached to proteins as an intracellular targeting signal).</text>
        <dbReference type="EC" id="3.4.19.12"/>
    </reaction>
</comment>
<comment type="similarity">
    <text evidence="1 2">Belongs to the peptidase C19 family.</text>
</comment>
<dbReference type="EMBL" id="JAGGNH010000006">
    <property type="protein sequence ID" value="KAJ0968755.1"/>
    <property type="molecule type" value="Genomic_DNA"/>
</dbReference>
<dbReference type="InterPro" id="IPR018200">
    <property type="entry name" value="USP_CS"/>
</dbReference>
<dbReference type="PROSITE" id="PS00973">
    <property type="entry name" value="USP_2"/>
    <property type="match status" value="1"/>
</dbReference>
<dbReference type="PROSITE" id="PS00972">
    <property type="entry name" value="USP_1"/>
    <property type="match status" value="1"/>
</dbReference>
<dbReference type="Proteomes" id="UP001085076">
    <property type="component" value="Miscellaneous, Linkage group lg06"/>
</dbReference>
<dbReference type="SMART" id="SM00695">
    <property type="entry name" value="DUSP"/>
    <property type="match status" value="1"/>
</dbReference>
<evidence type="ECO:0000313" key="6">
    <source>
        <dbReference type="Proteomes" id="UP001085076"/>
    </source>
</evidence>
<dbReference type="Pfam" id="PF06337">
    <property type="entry name" value="DUSP"/>
    <property type="match status" value="1"/>
</dbReference>
<dbReference type="InterPro" id="IPR001394">
    <property type="entry name" value="Peptidase_C19_UCH"/>
</dbReference>
<evidence type="ECO:0000259" key="3">
    <source>
        <dbReference type="PROSITE" id="PS50235"/>
    </source>
</evidence>
<dbReference type="InterPro" id="IPR035927">
    <property type="entry name" value="DUSP-like_sf"/>
</dbReference>
<proteinExistence type="inferred from homology"/>
<dbReference type="EC" id="3.4.19.12" evidence="2"/>
<reference evidence="5" key="1">
    <citation type="submission" date="2021-03" db="EMBL/GenBank/DDBJ databases">
        <authorList>
            <person name="Li Z."/>
            <person name="Yang C."/>
        </authorList>
    </citation>
    <scope>NUCLEOTIDE SEQUENCE</scope>
    <source>
        <strain evidence="5">Dzin_1.0</strain>
        <tissue evidence="5">Leaf</tissue>
    </source>
</reference>
<evidence type="ECO:0000256" key="1">
    <source>
        <dbReference type="ARBA" id="ARBA00009085"/>
    </source>
</evidence>
<dbReference type="CDD" id="cd02674">
    <property type="entry name" value="Peptidase_C19R"/>
    <property type="match status" value="1"/>
</dbReference>
<accession>A0A9D5CAC7</accession>
<dbReference type="Gene3D" id="3.10.20.90">
    <property type="entry name" value="Phosphatidylinositol 3-kinase Catalytic Subunit, Chain A, domain 1"/>
    <property type="match status" value="1"/>
</dbReference>
<evidence type="ECO:0000313" key="5">
    <source>
        <dbReference type="EMBL" id="KAJ0968755.1"/>
    </source>
</evidence>
<feature type="domain" description="USP" evidence="3">
    <location>
        <begin position="316"/>
        <end position="916"/>
    </location>
</feature>
<keyword evidence="2" id="KW-0645">Protease</keyword>
<gene>
    <name evidence="5" type="ORF">J5N97_021632</name>
</gene>